<sequence>MKTKCSESATQWSFRFRSVFGIGVLNRKKIKYTIAGIEDPTRDKRKRITLFTPRGRSGRLREGSKEAHGKKGKKQKILDCRKPTPPIPNDDDNVKRG</sequence>
<gene>
    <name evidence="2" type="ORF">NTEN_LOCUS21286</name>
</gene>
<dbReference type="AlphaFoldDB" id="A0A6H5HR51"/>
<evidence type="ECO:0000256" key="1">
    <source>
        <dbReference type="SAM" id="MobiDB-lite"/>
    </source>
</evidence>
<evidence type="ECO:0000313" key="2">
    <source>
        <dbReference type="EMBL" id="CAB0017252.1"/>
    </source>
</evidence>
<protein>
    <submittedName>
        <fullName evidence="2">Uncharacterized protein</fullName>
    </submittedName>
</protein>
<feature type="non-terminal residue" evidence="2">
    <location>
        <position position="97"/>
    </location>
</feature>
<proteinExistence type="predicted"/>
<keyword evidence="3" id="KW-1185">Reference proteome</keyword>
<accession>A0A6H5HR51</accession>
<organism evidence="2 3">
    <name type="scientific">Nesidiocoris tenuis</name>
    <dbReference type="NCBI Taxonomy" id="355587"/>
    <lineage>
        <taxon>Eukaryota</taxon>
        <taxon>Metazoa</taxon>
        <taxon>Ecdysozoa</taxon>
        <taxon>Arthropoda</taxon>
        <taxon>Hexapoda</taxon>
        <taxon>Insecta</taxon>
        <taxon>Pterygota</taxon>
        <taxon>Neoptera</taxon>
        <taxon>Paraneoptera</taxon>
        <taxon>Hemiptera</taxon>
        <taxon>Heteroptera</taxon>
        <taxon>Panheteroptera</taxon>
        <taxon>Cimicomorpha</taxon>
        <taxon>Miridae</taxon>
        <taxon>Dicyphina</taxon>
        <taxon>Nesidiocoris</taxon>
    </lineage>
</organism>
<evidence type="ECO:0000313" key="3">
    <source>
        <dbReference type="Proteomes" id="UP000479000"/>
    </source>
</evidence>
<feature type="region of interest" description="Disordered" evidence="1">
    <location>
        <begin position="52"/>
        <end position="97"/>
    </location>
</feature>
<reference evidence="2 3" key="1">
    <citation type="submission" date="2020-02" db="EMBL/GenBank/DDBJ databases">
        <authorList>
            <person name="Ferguson B K."/>
        </authorList>
    </citation>
    <scope>NUCLEOTIDE SEQUENCE [LARGE SCALE GENOMIC DNA]</scope>
</reference>
<dbReference type="EMBL" id="CADCXU010031058">
    <property type="protein sequence ID" value="CAB0017252.1"/>
    <property type="molecule type" value="Genomic_DNA"/>
</dbReference>
<feature type="compositionally biased region" description="Basic and acidic residues" evidence="1">
    <location>
        <begin position="59"/>
        <end position="69"/>
    </location>
</feature>
<name>A0A6H5HR51_9HEMI</name>
<dbReference type="Proteomes" id="UP000479000">
    <property type="component" value="Unassembled WGS sequence"/>
</dbReference>